<protein>
    <recommendedName>
        <fullName evidence="2">RING-type E3 ubiquitin transferase</fullName>
        <ecNumber evidence="2">2.3.2.27</ecNumber>
    </recommendedName>
</protein>
<evidence type="ECO:0000256" key="4">
    <source>
        <dbReference type="ARBA" id="ARBA00022737"/>
    </source>
</evidence>
<keyword evidence="7" id="KW-1185">Reference proteome</keyword>
<evidence type="ECO:0000313" key="7">
    <source>
        <dbReference type="Proteomes" id="UP001291926"/>
    </source>
</evidence>
<comment type="caution">
    <text evidence="6">The sequence shown here is derived from an EMBL/GenBank/DDBJ whole genome shotgun (WGS) entry which is preliminary data.</text>
</comment>
<evidence type="ECO:0000256" key="1">
    <source>
        <dbReference type="ARBA" id="ARBA00000900"/>
    </source>
</evidence>
<keyword evidence="4" id="KW-0677">Repeat</keyword>
<dbReference type="SMART" id="SM00028">
    <property type="entry name" value="TPR"/>
    <property type="match status" value="2"/>
</dbReference>
<dbReference type="EC" id="2.3.2.27" evidence="2"/>
<dbReference type="InterPro" id="IPR011990">
    <property type="entry name" value="TPR-like_helical_dom_sf"/>
</dbReference>
<dbReference type="InterPro" id="IPR019734">
    <property type="entry name" value="TPR_rpt"/>
</dbReference>
<accession>A0ABR0DSH9</accession>
<dbReference type="Proteomes" id="UP001291926">
    <property type="component" value="Unassembled WGS sequence"/>
</dbReference>
<name>A0ABR0DSH9_9LAMI</name>
<gene>
    <name evidence="6" type="ORF">RD792_002972</name>
</gene>
<evidence type="ECO:0000256" key="2">
    <source>
        <dbReference type="ARBA" id="ARBA00012483"/>
    </source>
</evidence>
<keyword evidence="5" id="KW-0833">Ubl conjugation pathway</keyword>
<organism evidence="6 7">
    <name type="scientific">Penstemon davidsonii</name>
    <dbReference type="NCBI Taxonomy" id="160366"/>
    <lineage>
        <taxon>Eukaryota</taxon>
        <taxon>Viridiplantae</taxon>
        <taxon>Streptophyta</taxon>
        <taxon>Embryophyta</taxon>
        <taxon>Tracheophyta</taxon>
        <taxon>Spermatophyta</taxon>
        <taxon>Magnoliopsida</taxon>
        <taxon>eudicotyledons</taxon>
        <taxon>Gunneridae</taxon>
        <taxon>Pentapetalae</taxon>
        <taxon>asterids</taxon>
        <taxon>lamiids</taxon>
        <taxon>Lamiales</taxon>
        <taxon>Plantaginaceae</taxon>
        <taxon>Cheloneae</taxon>
        <taxon>Penstemon</taxon>
    </lineage>
</organism>
<dbReference type="Gene3D" id="1.25.40.10">
    <property type="entry name" value="Tetratricopeptide repeat domain"/>
    <property type="match status" value="1"/>
</dbReference>
<keyword evidence="3" id="KW-0808">Transferase</keyword>
<dbReference type="PANTHER" id="PTHR46803:SF2">
    <property type="entry name" value="E3 UBIQUITIN-PROTEIN LIGASE CHIP"/>
    <property type="match status" value="1"/>
</dbReference>
<dbReference type="PANTHER" id="PTHR46803">
    <property type="entry name" value="E3 UBIQUITIN-PROTEIN LIGASE CHIP"/>
    <property type="match status" value="1"/>
</dbReference>
<proteinExistence type="predicted"/>
<comment type="catalytic activity">
    <reaction evidence="1">
        <text>S-ubiquitinyl-[E2 ubiquitin-conjugating enzyme]-L-cysteine + [acceptor protein]-L-lysine = [E2 ubiquitin-conjugating enzyme]-L-cysteine + N(6)-ubiquitinyl-[acceptor protein]-L-lysine.</text>
        <dbReference type="EC" id="2.3.2.27"/>
    </reaction>
</comment>
<sequence>MSPPLAAAGQAEQLRLDRNAYFKICRFGAAIEAYTEAITLCPNIPVYWTNRALCHRKRNEWTRVEEDCRKAIQLDHHSVKVCLYFIKEKLLLGETISFGASSQVKL</sequence>
<reference evidence="6 7" key="1">
    <citation type="journal article" date="2023" name="bioRxiv">
        <title>Genome report: Whole genome sequence and annotation of Penstemon davidsonii.</title>
        <authorList>
            <person name="Ostevik K.L."/>
            <person name="Alabady M."/>
            <person name="Zhang M."/>
            <person name="Rausher M.D."/>
        </authorList>
    </citation>
    <scope>NUCLEOTIDE SEQUENCE [LARGE SCALE GENOMIC DNA]</scope>
    <source>
        <strain evidence="6">DNT005</strain>
        <tissue evidence="6">Whole leaf</tissue>
    </source>
</reference>
<evidence type="ECO:0000256" key="5">
    <source>
        <dbReference type="ARBA" id="ARBA00022786"/>
    </source>
</evidence>
<dbReference type="SUPFAM" id="SSF48452">
    <property type="entry name" value="TPR-like"/>
    <property type="match status" value="1"/>
</dbReference>
<evidence type="ECO:0000256" key="3">
    <source>
        <dbReference type="ARBA" id="ARBA00022679"/>
    </source>
</evidence>
<evidence type="ECO:0000313" key="6">
    <source>
        <dbReference type="EMBL" id="KAK4492174.1"/>
    </source>
</evidence>
<dbReference type="EMBL" id="JAYDYQ010001087">
    <property type="protein sequence ID" value="KAK4492174.1"/>
    <property type="molecule type" value="Genomic_DNA"/>
</dbReference>